<sequence length="32" mass="3216">LLALCIYIAHCGTDLIDNAGGVSESGGVVIIK</sequence>
<feature type="non-terminal residue" evidence="1">
    <location>
        <position position="1"/>
    </location>
</feature>
<organism evidence="1">
    <name type="scientific">marine metagenome</name>
    <dbReference type="NCBI Taxonomy" id="408172"/>
    <lineage>
        <taxon>unclassified sequences</taxon>
        <taxon>metagenomes</taxon>
        <taxon>ecological metagenomes</taxon>
    </lineage>
</organism>
<reference evidence="1" key="1">
    <citation type="submission" date="2018-05" db="EMBL/GenBank/DDBJ databases">
        <authorList>
            <person name="Lanie J.A."/>
            <person name="Ng W.-L."/>
            <person name="Kazmierczak K.M."/>
            <person name="Andrzejewski T.M."/>
            <person name="Davidsen T.M."/>
            <person name="Wayne K.J."/>
            <person name="Tettelin H."/>
            <person name="Glass J.I."/>
            <person name="Rusch D."/>
            <person name="Podicherti R."/>
            <person name="Tsui H.-C.T."/>
            <person name="Winkler M.E."/>
        </authorList>
    </citation>
    <scope>NUCLEOTIDE SEQUENCE</scope>
</reference>
<evidence type="ECO:0000313" key="1">
    <source>
        <dbReference type="EMBL" id="SVD70303.1"/>
    </source>
</evidence>
<proteinExistence type="predicted"/>
<dbReference type="EMBL" id="UINC01167666">
    <property type="protein sequence ID" value="SVD70303.1"/>
    <property type="molecule type" value="Genomic_DNA"/>
</dbReference>
<name>A0A382XH82_9ZZZZ</name>
<protein>
    <submittedName>
        <fullName evidence="1">Uncharacterized protein</fullName>
    </submittedName>
</protein>
<accession>A0A382XH82</accession>
<dbReference type="AlphaFoldDB" id="A0A382XH82"/>
<gene>
    <name evidence="1" type="ORF">METZ01_LOCUS423157</name>
</gene>